<evidence type="ECO:0000256" key="4">
    <source>
        <dbReference type="ARBA" id="ARBA00022989"/>
    </source>
</evidence>
<organism evidence="12 13">
    <name type="scientific">Puccinia coronata f. sp. avenae</name>
    <dbReference type="NCBI Taxonomy" id="200324"/>
    <lineage>
        <taxon>Eukaryota</taxon>
        <taxon>Fungi</taxon>
        <taxon>Dikarya</taxon>
        <taxon>Basidiomycota</taxon>
        <taxon>Pucciniomycotina</taxon>
        <taxon>Pucciniomycetes</taxon>
        <taxon>Pucciniales</taxon>
        <taxon>Pucciniaceae</taxon>
        <taxon>Puccinia</taxon>
    </lineage>
</organism>
<dbReference type="PANTHER" id="PTHR11003:SF334">
    <property type="entry name" value="FI03418P"/>
    <property type="match status" value="1"/>
</dbReference>
<feature type="chain" id="PRO_5014995603" description="Potassium channel domain-containing protein" evidence="10">
    <location>
        <begin position="19"/>
        <end position="642"/>
    </location>
</feature>
<evidence type="ECO:0000259" key="11">
    <source>
        <dbReference type="Pfam" id="PF07885"/>
    </source>
</evidence>
<dbReference type="GO" id="GO:0015271">
    <property type="term" value="F:outward rectifier potassium channel activity"/>
    <property type="evidence" value="ECO:0007669"/>
    <property type="project" value="TreeGrafter"/>
</dbReference>
<feature type="domain" description="Potassium channel" evidence="11">
    <location>
        <begin position="373"/>
        <end position="442"/>
    </location>
</feature>
<feature type="transmembrane region" description="Helical" evidence="9">
    <location>
        <begin position="142"/>
        <end position="162"/>
    </location>
</feature>
<sequence>MAIRLWAILFSAMTSTPSSKNDEDQEEAQYENSDLQNSTRLVSLIPALGCPLSCLLEIPVLAERTWAPSQSSPLLFAGIIVSMMLGFAANISLICRYFEYRPQLSTLAAISSLTIHDSLNLGILIKVAVGISASSSHRPFSGLWMLVASSVISIFCNLTLIIDYVRVDNFRAKGSGLTTKQRTLAIVVMCLLLYIGIGAVIFALLESHQITFSDALYFSVCTVTTVGFGDITPTRSVTRVFNFFYAIAGVVLLALTVSTCRDTIIEAFESLVRSRRRAIAHTSKRLYKAATKQLPQDDYNQIPTEIDVLQPTNRTWKCFFRCLSRKPAHQNVAPSRTSSTDPNATFEKFQNRLLREEKKELQSRLLIATFLFSCFWLLGGAVFKFTEGWTYGQALYFGYVAFLTLGYGDLTVQSSGGRSFYIAWSLLGIGNMTLLLSVLTQAWEMRYKGAITKSRNRKLALTREATAQLIDEVGNSPRCTTKKPEGVDINQTLDQLIGTAEEFLKHAQFWMNGKTGEAPALLTQMMQEAENVEGLEGAVNKGGLIDKVTSDQRRRVLFLMSFAKSFEILTQQVCHVKATVQANAEQLESLQSVMKSHECDPLSLSVTRAQRDDSPACTSSYHDEGHAEDIRLAYGAVITPQI</sequence>
<keyword evidence="10" id="KW-0732">Signal</keyword>
<gene>
    <name evidence="12" type="ORF">PCASD_16488</name>
</gene>
<keyword evidence="3 8" id="KW-0812">Transmembrane</keyword>
<feature type="transmembrane region" description="Helical" evidence="9">
    <location>
        <begin position="420"/>
        <end position="443"/>
    </location>
</feature>
<keyword evidence="7 8" id="KW-0407">Ion channel</keyword>
<dbReference type="PANTHER" id="PTHR11003">
    <property type="entry name" value="POTASSIUM CHANNEL, SUBFAMILY K"/>
    <property type="match status" value="1"/>
</dbReference>
<dbReference type="GO" id="GO:0005886">
    <property type="term" value="C:plasma membrane"/>
    <property type="evidence" value="ECO:0007669"/>
    <property type="project" value="TreeGrafter"/>
</dbReference>
<comment type="similarity">
    <text evidence="8">Belongs to the two pore domain potassium channel (TC 1.A.1.8) family.</text>
</comment>
<protein>
    <recommendedName>
        <fullName evidence="11">Potassium channel domain-containing protein</fullName>
    </recommendedName>
</protein>
<evidence type="ECO:0000256" key="7">
    <source>
        <dbReference type="ARBA" id="ARBA00023303"/>
    </source>
</evidence>
<evidence type="ECO:0000256" key="6">
    <source>
        <dbReference type="ARBA" id="ARBA00023136"/>
    </source>
</evidence>
<dbReference type="InterPro" id="IPR013099">
    <property type="entry name" value="K_chnl_dom"/>
</dbReference>
<comment type="subcellular location">
    <subcellularLocation>
        <location evidence="1">Membrane</location>
        <topology evidence="1">Multi-pass membrane protein</topology>
    </subcellularLocation>
</comment>
<comment type="caution">
    <text evidence="12">The sequence shown here is derived from an EMBL/GenBank/DDBJ whole genome shotgun (WGS) entry which is preliminary data.</text>
</comment>
<feature type="transmembrane region" description="Helical" evidence="9">
    <location>
        <begin position="389"/>
        <end position="408"/>
    </location>
</feature>
<feature type="transmembrane region" description="Helical" evidence="9">
    <location>
        <begin position="74"/>
        <end position="94"/>
    </location>
</feature>
<evidence type="ECO:0000313" key="13">
    <source>
        <dbReference type="Proteomes" id="UP000235392"/>
    </source>
</evidence>
<feature type="signal peptide" evidence="10">
    <location>
        <begin position="1"/>
        <end position="18"/>
    </location>
</feature>
<dbReference type="Pfam" id="PF07885">
    <property type="entry name" value="Ion_trans_2"/>
    <property type="match status" value="2"/>
</dbReference>
<feature type="transmembrane region" description="Helical" evidence="9">
    <location>
        <begin position="183"/>
        <end position="205"/>
    </location>
</feature>
<evidence type="ECO:0000256" key="10">
    <source>
        <dbReference type="SAM" id="SignalP"/>
    </source>
</evidence>
<accession>A0A2N5SVH2</accession>
<keyword evidence="6 9" id="KW-0472">Membrane</keyword>
<dbReference type="GO" id="GO:0022841">
    <property type="term" value="F:potassium ion leak channel activity"/>
    <property type="evidence" value="ECO:0007669"/>
    <property type="project" value="TreeGrafter"/>
</dbReference>
<dbReference type="EMBL" id="PGCI01000755">
    <property type="protein sequence ID" value="PLW17230.1"/>
    <property type="molecule type" value="Genomic_DNA"/>
</dbReference>
<evidence type="ECO:0000256" key="2">
    <source>
        <dbReference type="ARBA" id="ARBA00022448"/>
    </source>
</evidence>
<reference evidence="12 13" key="1">
    <citation type="submission" date="2017-11" db="EMBL/GenBank/DDBJ databases">
        <title>De novo assembly and phasing of dikaryotic genomes from two isolates of Puccinia coronata f. sp. avenae, the causal agent of oat crown rust.</title>
        <authorList>
            <person name="Miller M.E."/>
            <person name="Zhang Y."/>
            <person name="Omidvar V."/>
            <person name="Sperschneider J."/>
            <person name="Schwessinger B."/>
            <person name="Raley C."/>
            <person name="Palmer J.M."/>
            <person name="Garnica D."/>
            <person name="Upadhyaya N."/>
            <person name="Rathjen J."/>
            <person name="Taylor J.M."/>
            <person name="Park R.F."/>
            <person name="Dodds P.N."/>
            <person name="Hirsch C.D."/>
            <person name="Kianian S.F."/>
            <person name="Figueroa M."/>
        </authorList>
    </citation>
    <scope>NUCLEOTIDE SEQUENCE [LARGE SCALE GENOMIC DNA]</scope>
    <source>
        <strain evidence="12">12SD80</strain>
    </source>
</reference>
<evidence type="ECO:0000256" key="8">
    <source>
        <dbReference type="RuleBase" id="RU003857"/>
    </source>
</evidence>
<evidence type="ECO:0000256" key="1">
    <source>
        <dbReference type="ARBA" id="ARBA00004141"/>
    </source>
</evidence>
<dbReference type="PRINTS" id="PR01333">
    <property type="entry name" value="2POREKCHANEL"/>
</dbReference>
<dbReference type="AlphaFoldDB" id="A0A2N5SVH2"/>
<proteinExistence type="inferred from homology"/>
<feature type="transmembrane region" description="Helical" evidence="9">
    <location>
        <begin position="243"/>
        <end position="268"/>
    </location>
</feature>
<evidence type="ECO:0000256" key="9">
    <source>
        <dbReference type="SAM" id="Phobius"/>
    </source>
</evidence>
<evidence type="ECO:0000313" key="12">
    <source>
        <dbReference type="EMBL" id="PLW17230.1"/>
    </source>
</evidence>
<feature type="domain" description="Potassium channel" evidence="11">
    <location>
        <begin position="190"/>
        <end position="264"/>
    </location>
</feature>
<feature type="transmembrane region" description="Helical" evidence="9">
    <location>
        <begin position="44"/>
        <end position="62"/>
    </location>
</feature>
<keyword evidence="5 8" id="KW-0406">Ion transport</keyword>
<dbReference type="InterPro" id="IPR003280">
    <property type="entry name" value="2pore_dom_K_chnl"/>
</dbReference>
<name>A0A2N5SVH2_9BASI</name>
<evidence type="ECO:0000256" key="3">
    <source>
        <dbReference type="ARBA" id="ARBA00022692"/>
    </source>
</evidence>
<dbReference type="Gene3D" id="1.10.287.70">
    <property type="match status" value="2"/>
</dbReference>
<keyword evidence="4 9" id="KW-1133">Transmembrane helix</keyword>
<dbReference type="Proteomes" id="UP000235392">
    <property type="component" value="Unassembled WGS sequence"/>
</dbReference>
<feature type="transmembrane region" description="Helical" evidence="9">
    <location>
        <begin position="365"/>
        <end position="383"/>
    </location>
</feature>
<dbReference type="SUPFAM" id="SSF81324">
    <property type="entry name" value="Voltage-gated potassium channels"/>
    <property type="match status" value="2"/>
</dbReference>
<keyword evidence="2 8" id="KW-0813">Transport</keyword>
<evidence type="ECO:0000256" key="5">
    <source>
        <dbReference type="ARBA" id="ARBA00023065"/>
    </source>
</evidence>
<dbReference type="GO" id="GO:0030322">
    <property type="term" value="P:stabilization of membrane potential"/>
    <property type="evidence" value="ECO:0007669"/>
    <property type="project" value="TreeGrafter"/>
</dbReference>